<accession>A0A9Q1E923</accession>
<proteinExistence type="predicted"/>
<organism evidence="2 3">
    <name type="scientific">Synaphobranchus kaupii</name>
    <name type="common">Kaup's arrowtooth eel</name>
    <dbReference type="NCBI Taxonomy" id="118154"/>
    <lineage>
        <taxon>Eukaryota</taxon>
        <taxon>Metazoa</taxon>
        <taxon>Chordata</taxon>
        <taxon>Craniata</taxon>
        <taxon>Vertebrata</taxon>
        <taxon>Euteleostomi</taxon>
        <taxon>Actinopterygii</taxon>
        <taxon>Neopterygii</taxon>
        <taxon>Teleostei</taxon>
        <taxon>Anguilliformes</taxon>
        <taxon>Synaphobranchidae</taxon>
        <taxon>Synaphobranchus</taxon>
    </lineage>
</organism>
<keyword evidence="1" id="KW-0175">Coiled coil</keyword>
<dbReference type="AlphaFoldDB" id="A0A9Q1E923"/>
<evidence type="ECO:0000256" key="1">
    <source>
        <dbReference type="SAM" id="Coils"/>
    </source>
</evidence>
<evidence type="ECO:0000313" key="3">
    <source>
        <dbReference type="Proteomes" id="UP001152622"/>
    </source>
</evidence>
<feature type="coiled-coil region" evidence="1">
    <location>
        <begin position="43"/>
        <end position="101"/>
    </location>
</feature>
<gene>
    <name evidence="2" type="ORF">SKAU_G00400970</name>
</gene>
<evidence type="ECO:0000313" key="2">
    <source>
        <dbReference type="EMBL" id="KAJ8334458.1"/>
    </source>
</evidence>
<name>A0A9Q1E923_SYNKA</name>
<protein>
    <submittedName>
        <fullName evidence="2">Uncharacterized protein</fullName>
    </submittedName>
</protein>
<sequence length="107" mass="12685">MEIPNNHQEQSQVQCGFRISNPGFRLAEDLRTMNLGNEILCMRKDMENDRESMKGLQQELVEQSQRVAQLERTMQQRIETENNTSTKLENLSQRLRQQENRFVCLLM</sequence>
<keyword evidence="3" id="KW-1185">Reference proteome</keyword>
<dbReference type="Proteomes" id="UP001152622">
    <property type="component" value="Chromosome 21"/>
</dbReference>
<dbReference type="EMBL" id="JAINUF010000021">
    <property type="protein sequence ID" value="KAJ8334458.1"/>
    <property type="molecule type" value="Genomic_DNA"/>
</dbReference>
<reference evidence="2" key="1">
    <citation type="journal article" date="2023" name="Science">
        <title>Genome structures resolve the early diversification of teleost fishes.</title>
        <authorList>
            <person name="Parey E."/>
            <person name="Louis A."/>
            <person name="Montfort J."/>
            <person name="Bouchez O."/>
            <person name="Roques C."/>
            <person name="Iampietro C."/>
            <person name="Lluch J."/>
            <person name="Castinel A."/>
            <person name="Donnadieu C."/>
            <person name="Desvignes T."/>
            <person name="Floi Bucao C."/>
            <person name="Jouanno E."/>
            <person name="Wen M."/>
            <person name="Mejri S."/>
            <person name="Dirks R."/>
            <person name="Jansen H."/>
            <person name="Henkel C."/>
            <person name="Chen W.J."/>
            <person name="Zahm M."/>
            <person name="Cabau C."/>
            <person name="Klopp C."/>
            <person name="Thompson A.W."/>
            <person name="Robinson-Rechavi M."/>
            <person name="Braasch I."/>
            <person name="Lecointre G."/>
            <person name="Bobe J."/>
            <person name="Postlethwait J.H."/>
            <person name="Berthelot C."/>
            <person name="Roest Crollius H."/>
            <person name="Guiguen Y."/>
        </authorList>
    </citation>
    <scope>NUCLEOTIDE SEQUENCE</scope>
    <source>
        <strain evidence="2">WJC10195</strain>
    </source>
</reference>
<comment type="caution">
    <text evidence="2">The sequence shown here is derived from an EMBL/GenBank/DDBJ whole genome shotgun (WGS) entry which is preliminary data.</text>
</comment>